<dbReference type="EMBL" id="CP000774">
    <property type="protein sequence ID" value="ABS63961.1"/>
    <property type="molecule type" value="Genomic_DNA"/>
</dbReference>
<dbReference type="KEGG" id="pla:Plav_2349"/>
<keyword evidence="4" id="KW-1185">Reference proteome</keyword>
<protein>
    <recommendedName>
        <fullName evidence="5">Type I restriction modification DNA specificity domain-containing protein</fullName>
    </recommendedName>
</protein>
<keyword evidence="2" id="KW-0238">DNA-binding</keyword>
<dbReference type="InterPro" id="IPR044946">
    <property type="entry name" value="Restrct_endonuc_typeI_TRD_sf"/>
</dbReference>
<dbReference type="GO" id="GO:0003677">
    <property type="term" value="F:DNA binding"/>
    <property type="evidence" value="ECO:0007669"/>
    <property type="project" value="UniProtKB-KW"/>
</dbReference>
<dbReference type="AlphaFoldDB" id="A7HVM8"/>
<reference evidence="3 4" key="1">
    <citation type="journal article" date="2011" name="Stand. Genomic Sci.">
        <title>Complete genome sequence of Parvibaculum lavamentivorans type strain (DS-1(T)).</title>
        <authorList>
            <person name="Schleheck D."/>
            <person name="Weiss M."/>
            <person name="Pitluck S."/>
            <person name="Bruce D."/>
            <person name="Land M.L."/>
            <person name="Han S."/>
            <person name="Saunders E."/>
            <person name="Tapia R."/>
            <person name="Detter C."/>
            <person name="Brettin T."/>
            <person name="Han J."/>
            <person name="Woyke T."/>
            <person name="Goodwin L."/>
            <person name="Pennacchio L."/>
            <person name="Nolan M."/>
            <person name="Cook A.M."/>
            <person name="Kjelleberg S."/>
            <person name="Thomas T."/>
        </authorList>
    </citation>
    <scope>NUCLEOTIDE SEQUENCE [LARGE SCALE GENOMIC DNA]</scope>
    <source>
        <strain evidence="4">DS-1 / DSM 13023 / NCIMB 13966</strain>
    </source>
</reference>
<sequence>MRLTEVCSIFPGYTARARLEPAGDRGMAAIQLRDVSADGLAHPDELIRVDLGDVAERYMVSAGDVVFRSRGDRNTAAALDGCFIEPALALQPLLILRPKRDAVLPEYLAWAINQPSAQRHFDEGARGTNIRMVPKSCLDDLDIDVPDLEAQRRIVAVDALAERENQLALVLAEKKRQLSRLLLAQHAQRICRTIEPERKRK</sequence>
<evidence type="ECO:0000256" key="2">
    <source>
        <dbReference type="ARBA" id="ARBA00023125"/>
    </source>
</evidence>
<accession>A7HVM8</accession>
<gene>
    <name evidence="3" type="ordered locus">Plav_2349</name>
</gene>
<dbReference type="GO" id="GO:0009307">
    <property type="term" value="P:DNA restriction-modification system"/>
    <property type="evidence" value="ECO:0007669"/>
    <property type="project" value="UniProtKB-KW"/>
</dbReference>
<organism evidence="3 4">
    <name type="scientific">Parvibaculum lavamentivorans (strain DS-1 / DSM 13023 / NCIMB 13966)</name>
    <dbReference type="NCBI Taxonomy" id="402881"/>
    <lineage>
        <taxon>Bacteria</taxon>
        <taxon>Pseudomonadati</taxon>
        <taxon>Pseudomonadota</taxon>
        <taxon>Alphaproteobacteria</taxon>
        <taxon>Hyphomicrobiales</taxon>
        <taxon>Parvibaculaceae</taxon>
        <taxon>Parvibaculum</taxon>
    </lineage>
</organism>
<dbReference type="Gene3D" id="3.90.220.20">
    <property type="entry name" value="DNA methylase specificity domains"/>
    <property type="match status" value="1"/>
</dbReference>
<evidence type="ECO:0008006" key="5">
    <source>
        <dbReference type="Google" id="ProtNLM"/>
    </source>
</evidence>
<evidence type="ECO:0000313" key="3">
    <source>
        <dbReference type="EMBL" id="ABS63961.1"/>
    </source>
</evidence>
<dbReference type="SUPFAM" id="SSF116734">
    <property type="entry name" value="DNA methylase specificity domain"/>
    <property type="match status" value="1"/>
</dbReference>
<dbReference type="HOGENOM" id="CLU_094509_2_1_5"/>
<evidence type="ECO:0000256" key="1">
    <source>
        <dbReference type="ARBA" id="ARBA00022747"/>
    </source>
</evidence>
<dbReference type="Proteomes" id="UP000006377">
    <property type="component" value="Chromosome"/>
</dbReference>
<name>A7HVM8_PARL1</name>
<proteinExistence type="predicted"/>
<keyword evidence="1" id="KW-0680">Restriction system</keyword>
<evidence type="ECO:0000313" key="4">
    <source>
        <dbReference type="Proteomes" id="UP000006377"/>
    </source>
</evidence>
<dbReference type="STRING" id="402881.Plav_2349"/>
<dbReference type="eggNOG" id="COG0732">
    <property type="taxonomic scope" value="Bacteria"/>
</dbReference>